<dbReference type="GO" id="GO:0003723">
    <property type="term" value="F:RNA binding"/>
    <property type="evidence" value="ECO:0007669"/>
    <property type="project" value="InterPro"/>
</dbReference>
<dbReference type="InterPro" id="IPR050188">
    <property type="entry name" value="RluA_PseudoU_synthase"/>
</dbReference>
<comment type="similarity">
    <text evidence="2">Belongs to the pseudouridine synthase RluA family.</text>
</comment>
<dbReference type="Pfam" id="PF00849">
    <property type="entry name" value="PseudoU_synth_2"/>
    <property type="match status" value="1"/>
</dbReference>
<dbReference type="SUPFAM" id="SSF55120">
    <property type="entry name" value="Pseudouridine synthase"/>
    <property type="match status" value="1"/>
</dbReference>
<dbReference type="InterPro" id="IPR020103">
    <property type="entry name" value="PsdUridine_synth_cat_dom_sf"/>
</dbReference>
<dbReference type="GO" id="GO:0009982">
    <property type="term" value="F:pseudouridine synthase activity"/>
    <property type="evidence" value="ECO:0007669"/>
    <property type="project" value="InterPro"/>
</dbReference>
<feature type="domain" description="Pseudouridine synthase RsuA/RluA-like" evidence="5">
    <location>
        <begin position="16"/>
        <end position="173"/>
    </location>
</feature>
<name>A0A3E4LY96_9FIRM</name>
<gene>
    <name evidence="7" type="ORF">DW116_05380</name>
    <name evidence="6" type="ORF">DXD17_01680</name>
</gene>
<evidence type="ECO:0000256" key="2">
    <source>
        <dbReference type="ARBA" id="ARBA00010876"/>
    </source>
</evidence>
<evidence type="ECO:0000313" key="8">
    <source>
        <dbReference type="Proteomes" id="UP000260793"/>
    </source>
</evidence>
<reference evidence="8 9" key="1">
    <citation type="submission" date="2018-08" db="EMBL/GenBank/DDBJ databases">
        <title>A genome reference for cultivated species of the human gut microbiota.</title>
        <authorList>
            <person name="Zou Y."/>
            <person name="Xue W."/>
            <person name="Luo G."/>
        </authorList>
    </citation>
    <scope>NUCLEOTIDE SEQUENCE [LARGE SCALE GENOMIC DNA]</scope>
    <source>
        <strain evidence="7 9">AM09-9</strain>
        <strain evidence="6 8">TF11-7</strain>
    </source>
</reference>
<dbReference type="InterPro" id="IPR006145">
    <property type="entry name" value="PsdUridine_synth_RsuA/RluA"/>
</dbReference>
<evidence type="ECO:0000256" key="3">
    <source>
        <dbReference type="ARBA" id="ARBA00031870"/>
    </source>
</evidence>
<evidence type="ECO:0000313" key="7">
    <source>
        <dbReference type="EMBL" id="RHJ62362.1"/>
    </source>
</evidence>
<dbReference type="GO" id="GO:0000455">
    <property type="term" value="P:enzyme-directed rRNA pseudouridine synthesis"/>
    <property type="evidence" value="ECO:0007669"/>
    <property type="project" value="TreeGrafter"/>
</dbReference>
<dbReference type="Proteomes" id="UP000260793">
    <property type="component" value="Unassembled WGS sequence"/>
</dbReference>
<dbReference type="PANTHER" id="PTHR21600:SF87">
    <property type="entry name" value="RNA PSEUDOURIDYLATE SYNTHASE DOMAIN-CONTAINING PROTEIN 1"/>
    <property type="match status" value="1"/>
</dbReference>
<evidence type="ECO:0000259" key="5">
    <source>
        <dbReference type="Pfam" id="PF00849"/>
    </source>
</evidence>
<comment type="catalytic activity">
    <reaction evidence="1">
        <text>a uridine in RNA = a pseudouridine in RNA</text>
        <dbReference type="Rhea" id="RHEA:48348"/>
        <dbReference type="Rhea" id="RHEA-COMP:12068"/>
        <dbReference type="Rhea" id="RHEA-COMP:12069"/>
        <dbReference type="ChEBI" id="CHEBI:65314"/>
        <dbReference type="ChEBI" id="CHEBI:65315"/>
    </reaction>
</comment>
<comment type="caution">
    <text evidence="6">The sequence shown here is derived from an EMBL/GenBank/DDBJ whole genome shotgun (WGS) entry which is preliminary data.</text>
</comment>
<sequence length="230" mass="25418">MSLSKIPRILFEDQEILVCHKPSGVPAQTNRIGTPDLVSILKNHLRKESRSPYLALIHRLDQPVEGLMVFAKTPRSAKELSRQLTTSGFGKYYLAVAVGVPSEAEADLTDYLVKDARSNTSHICSKDTPQAKIAKLHYKVLAAGTTADGSSCSLLKIHLDTGRHHQIRVQMAHMGHPLIGDRKYNLTGTSSPKLLLCAFRLSFRHPVTGKKMEFILPVPEEYPLSSGKVL</sequence>
<evidence type="ECO:0000256" key="1">
    <source>
        <dbReference type="ARBA" id="ARBA00000073"/>
    </source>
</evidence>
<dbReference type="GO" id="GO:0140098">
    <property type="term" value="F:catalytic activity, acting on RNA"/>
    <property type="evidence" value="ECO:0007669"/>
    <property type="project" value="UniProtKB-ARBA"/>
</dbReference>
<accession>A0A3E4LY96</accession>
<dbReference type="Proteomes" id="UP000285832">
    <property type="component" value="Unassembled WGS sequence"/>
</dbReference>
<dbReference type="RefSeq" id="WP_117687610.1">
    <property type="nucleotide sequence ID" value="NZ_CAJMJQ010000003.1"/>
</dbReference>
<organism evidence="6 8">
    <name type="scientific">[Ruminococcus] lactaris</name>
    <dbReference type="NCBI Taxonomy" id="46228"/>
    <lineage>
        <taxon>Bacteria</taxon>
        <taxon>Bacillati</taxon>
        <taxon>Bacillota</taxon>
        <taxon>Clostridia</taxon>
        <taxon>Lachnospirales</taxon>
        <taxon>Lachnospiraceae</taxon>
        <taxon>Mediterraneibacter</taxon>
    </lineage>
</organism>
<dbReference type="CDD" id="cd02869">
    <property type="entry name" value="PseudoU_synth_RluA_like"/>
    <property type="match status" value="1"/>
</dbReference>
<evidence type="ECO:0000313" key="9">
    <source>
        <dbReference type="Proteomes" id="UP000285832"/>
    </source>
</evidence>
<dbReference type="AlphaFoldDB" id="A0A3E4LY96"/>
<protein>
    <recommendedName>
        <fullName evidence="3">RNA pseudouridylate synthase</fullName>
    </recommendedName>
    <alternativeName>
        <fullName evidence="4">RNA-uridine isomerase</fullName>
    </alternativeName>
</protein>
<dbReference type="Gene3D" id="3.30.2350.10">
    <property type="entry name" value="Pseudouridine synthase"/>
    <property type="match status" value="1"/>
</dbReference>
<evidence type="ECO:0000313" key="6">
    <source>
        <dbReference type="EMBL" id="RGK42433.1"/>
    </source>
</evidence>
<dbReference type="EMBL" id="QRMI01000010">
    <property type="protein sequence ID" value="RHJ62362.1"/>
    <property type="molecule type" value="Genomic_DNA"/>
</dbReference>
<evidence type="ECO:0000256" key="4">
    <source>
        <dbReference type="ARBA" id="ARBA00033164"/>
    </source>
</evidence>
<proteinExistence type="inferred from homology"/>
<dbReference type="EMBL" id="QSQN01000003">
    <property type="protein sequence ID" value="RGK42433.1"/>
    <property type="molecule type" value="Genomic_DNA"/>
</dbReference>
<dbReference type="PANTHER" id="PTHR21600">
    <property type="entry name" value="MITOCHONDRIAL RNA PSEUDOURIDINE SYNTHASE"/>
    <property type="match status" value="1"/>
</dbReference>